<accession>A0ABN2V0E2</accession>
<dbReference type="EMBL" id="BAAAQN010000041">
    <property type="protein sequence ID" value="GAA2046548.1"/>
    <property type="molecule type" value="Genomic_DNA"/>
</dbReference>
<organism evidence="1 2">
    <name type="scientific">Catenulispora yoronensis</name>
    <dbReference type="NCBI Taxonomy" id="450799"/>
    <lineage>
        <taxon>Bacteria</taxon>
        <taxon>Bacillati</taxon>
        <taxon>Actinomycetota</taxon>
        <taxon>Actinomycetes</taxon>
        <taxon>Catenulisporales</taxon>
        <taxon>Catenulisporaceae</taxon>
        <taxon>Catenulispora</taxon>
    </lineage>
</organism>
<evidence type="ECO:0000313" key="2">
    <source>
        <dbReference type="Proteomes" id="UP001500751"/>
    </source>
</evidence>
<protein>
    <submittedName>
        <fullName evidence="1">Uncharacterized protein</fullName>
    </submittedName>
</protein>
<dbReference type="RefSeq" id="WP_344668909.1">
    <property type="nucleotide sequence ID" value="NZ_BAAAQN010000041.1"/>
</dbReference>
<reference evidence="1 2" key="1">
    <citation type="journal article" date="2019" name="Int. J. Syst. Evol. Microbiol.">
        <title>The Global Catalogue of Microorganisms (GCM) 10K type strain sequencing project: providing services to taxonomists for standard genome sequencing and annotation.</title>
        <authorList>
            <consortium name="The Broad Institute Genomics Platform"/>
            <consortium name="The Broad Institute Genome Sequencing Center for Infectious Disease"/>
            <person name="Wu L."/>
            <person name="Ma J."/>
        </authorList>
    </citation>
    <scope>NUCLEOTIDE SEQUENCE [LARGE SCALE GENOMIC DNA]</scope>
    <source>
        <strain evidence="1 2">JCM 16014</strain>
    </source>
</reference>
<dbReference type="Proteomes" id="UP001500751">
    <property type="component" value="Unassembled WGS sequence"/>
</dbReference>
<name>A0ABN2V0E2_9ACTN</name>
<keyword evidence="2" id="KW-1185">Reference proteome</keyword>
<gene>
    <name evidence="1" type="ORF">GCM10009839_58720</name>
</gene>
<evidence type="ECO:0000313" key="1">
    <source>
        <dbReference type="EMBL" id="GAA2046548.1"/>
    </source>
</evidence>
<proteinExistence type="predicted"/>
<sequence>MPEPDLPQDRPALDIDTLTRLLDAECEYQATRADLGDAETRRYRELYDAYLAVGKDSGALLTAAPRSITRASLAAALRRHAPAADWEQLELIFQ</sequence>
<comment type="caution">
    <text evidence="1">The sequence shown here is derived from an EMBL/GenBank/DDBJ whole genome shotgun (WGS) entry which is preliminary data.</text>
</comment>